<comment type="caution">
    <text evidence="1">The sequence shown here is derived from an EMBL/GenBank/DDBJ whole genome shotgun (WGS) entry which is preliminary data.</text>
</comment>
<protein>
    <recommendedName>
        <fullName evidence="3">CYTH domain-containing protein</fullName>
    </recommendedName>
</protein>
<dbReference type="AlphaFoldDB" id="A0A1G2TW14"/>
<organism evidence="1 2">
    <name type="scientific">Candidatus Zambryskibacteria bacterium RIFCSPLOWO2_01_FULL_39_39</name>
    <dbReference type="NCBI Taxonomy" id="1802758"/>
    <lineage>
        <taxon>Bacteria</taxon>
        <taxon>Candidatus Zambryskiibacteriota</taxon>
    </lineage>
</organism>
<dbReference type="Proteomes" id="UP000177707">
    <property type="component" value="Unassembled WGS sequence"/>
</dbReference>
<accession>A0A1G2TW14</accession>
<dbReference type="EMBL" id="MHWB01000013">
    <property type="protein sequence ID" value="OHB01414.1"/>
    <property type="molecule type" value="Genomic_DNA"/>
</dbReference>
<evidence type="ECO:0000313" key="2">
    <source>
        <dbReference type="Proteomes" id="UP000177707"/>
    </source>
</evidence>
<gene>
    <name evidence="1" type="ORF">A3A96_01840</name>
</gene>
<evidence type="ECO:0008006" key="3">
    <source>
        <dbReference type="Google" id="ProtNLM"/>
    </source>
</evidence>
<sequence length="100" mass="11615">MVVEMEVKMKILTSHVSGIADLMRQRMGFHEAFTEVTGDYFCEFEIDEAKKLIGERLGIRSGIRRRNKMVRQSAIERTSKHRAVSMEEQMKLIDTHPYPG</sequence>
<reference evidence="1 2" key="1">
    <citation type="journal article" date="2016" name="Nat. Commun.">
        <title>Thousands of microbial genomes shed light on interconnected biogeochemical processes in an aquifer system.</title>
        <authorList>
            <person name="Anantharaman K."/>
            <person name="Brown C.T."/>
            <person name="Hug L.A."/>
            <person name="Sharon I."/>
            <person name="Castelle C.J."/>
            <person name="Probst A.J."/>
            <person name="Thomas B.C."/>
            <person name="Singh A."/>
            <person name="Wilkins M.J."/>
            <person name="Karaoz U."/>
            <person name="Brodie E.L."/>
            <person name="Williams K.H."/>
            <person name="Hubbard S.S."/>
            <person name="Banfield J.F."/>
        </authorList>
    </citation>
    <scope>NUCLEOTIDE SEQUENCE [LARGE SCALE GENOMIC DNA]</scope>
</reference>
<proteinExistence type="predicted"/>
<evidence type="ECO:0000313" key="1">
    <source>
        <dbReference type="EMBL" id="OHB01414.1"/>
    </source>
</evidence>
<name>A0A1G2TW14_9BACT</name>